<feature type="region of interest" description="Disordered" evidence="5">
    <location>
        <begin position="259"/>
        <end position="310"/>
    </location>
</feature>
<feature type="domain" description="HotDog ACOT-type" evidence="6">
    <location>
        <begin position="327"/>
        <end position="448"/>
    </location>
</feature>
<dbReference type="GO" id="GO:0006637">
    <property type="term" value="P:acyl-CoA metabolic process"/>
    <property type="evidence" value="ECO:0007669"/>
    <property type="project" value="TreeGrafter"/>
</dbReference>
<evidence type="ECO:0000256" key="2">
    <source>
        <dbReference type="ARBA" id="ARBA00022737"/>
    </source>
</evidence>
<reference evidence="7" key="1">
    <citation type="submission" date="2021-01" db="EMBL/GenBank/DDBJ databases">
        <authorList>
            <person name="Corre E."/>
            <person name="Pelletier E."/>
            <person name="Niang G."/>
            <person name="Scheremetjew M."/>
            <person name="Finn R."/>
            <person name="Kale V."/>
            <person name="Holt S."/>
            <person name="Cochrane G."/>
            <person name="Meng A."/>
            <person name="Brown T."/>
            <person name="Cohen L."/>
        </authorList>
    </citation>
    <scope>NUCLEOTIDE SEQUENCE</scope>
    <source>
        <strain evidence="7">CCMP1320</strain>
    </source>
</reference>
<keyword evidence="2" id="KW-0677">Repeat</keyword>
<evidence type="ECO:0000256" key="1">
    <source>
        <dbReference type="ARBA" id="ARBA00010458"/>
    </source>
</evidence>
<evidence type="ECO:0000256" key="4">
    <source>
        <dbReference type="ARBA" id="ARBA00022946"/>
    </source>
</evidence>
<keyword evidence="4" id="KW-0809">Transit peptide</keyword>
<dbReference type="InterPro" id="IPR029069">
    <property type="entry name" value="HotDog_dom_sf"/>
</dbReference>
<evidence type="ECO:0000313" key="7">
    <source>
        <dbReference type="EMBL" id="CAE0496168.1"/>
    </source>
</evidence>
<dbReference type="PANTHER" id="PTHR12655:SF8">
    <property type="entry name" value="HOTDOG ACOT-TYPE DOMAIN-CONTAINING PROTEIN"/>
    <property type="match status" value="1"/>
</dbReference>
<dbReference type="GO" id="GO:0047617">
    <property type="term" value="F:fatty acyl-CoA hydrolase activity"/>
    <property type="evidence" value="ECO:0007669"/>
    <property type="project" value="TreeGrafter"/>
</dbReference>
<feature type="compositionally biased region" description="Basic and acidic residues" evidence="5">
    <location>
        <begin position="260"/>
        <end position="307"/>
    </location>
</feature>
<feature type="region of interest" description="Disordered" evidence="5">
    <location>
        <begin position="195"/>
        <end position="215"/>
    </location>
</feature>
<evidence type="ECO:0000256" key="3">
    <source>
        <dbReference type="ARBA" id="ARBA00022801"/>
    </source>
</evidence>
<dbReference type="PANTHER" id="PTHR12655">
    <property type="entry name" value="ACYL-COA THIOESTERASE"/>
    <property type="match status" value="1"/>
</dbReference>
<dbReference type="InterPro" id="IPR033120">
    <property type="entry name" value="HOTDOG_ACOT"/>
</dbReference>
<keyword evidence="3" id="KW-0378">Hydrolase</keyword>
<accession>A0A7S3VN89</accession>
<organism evidence="7">
    <name type="scientific">Dunaliella tertiolecta</name>
    <name type="common">Green alga</name>
    <dbReference type="NCBI Taxonomy" id="3047"/>
    <lineage>
        <taxon>Eukaryota</taxon>
        <taxon>Viridiplantae</taxon>
        <taxon>Chlorophyta</taxon>
        <taxon>core chlorophytes</taxon>
        <taxon>Chlorophyceae</taxon>
        <taxon>CS clade</taxon>
        <taxon>Chlamydomonadales</taxon>
        <taxon>Dunaliellaceae</taxon>
        <taxon>Dunaliella</taxon>
    </lineage>
</organism>
<dbReference type="EMBL" id="HBIP01018977">
    <property type="protein sequence ID" value="CAE0496168.1"/>
    <property type="molecule type" value="Transcribed_RNA"/>
</dbReference>
<dbReference type="SUPFAM" id="SSF54637">
    <property type="entry name" value="Thioesterase/thiol ester dehydrase-isomerase"/>
    <property type="match status" value="1"/>
</dbReference>
<gene>
    <name evidence="7" type="ORF">DTER00134_LOCUS11241</name>
</gene>
<dbReference type="PROSITE" id="PS51770">
    <property type="entry name" value="HOTDOG_ACOT"/>
    <property type="match status" value="1"/>
</dbReference>
<comment type="similarity">
    <text evidence="1">Belongs to the acyl coenzyme A hydrolase family.</text>
</comment>
<name>A0A7S3VN89_DUNTE</name>
<sequence>MKLPIKLPTASVSRWVKGSRSLLPFTSPISSTRGRDNVLDKLLVFTPSHDVEGGNQSQSKSPLTSLLQLHYPLSSPDNDLLQEYTLPPQVSSGSTASSLRYNEDLLIEDMDMFAADVACRHVGGLEDKRLVTAHLERLEIMCHHHPLSRQHLPAGANGRLLTDVDLELSGQVVWVGRSSMEVLLEVCTALPKKLAGQHEGPSNNQDENGNANDEGIQYYGSQPNDNLYRQLVGRAQFVMATRTPDLTRAMQVQPLLPTNAHEESLFKEVQERTERKKRDAQQRHHQHTHDEATKHLSPHDPLTEEQRQACSHAYSSRSRGVEDVLMSSTARSQLVTTRYQDRNTTGSVFGGQLLCYGTTIGSDVATAHAGQPCQLVQLHDVAFIALAPLNCQLVLEGHIAYTEGPMMHVRAVVRRLSDHPNDGAQKSTPAPGAYVTTFWCTYTTASGDVVATVTPSTQAEFRDWSHAKSCIPLTVPAGAEAMLCS</sequence>
<feature type="compositionally biased region" description="Polar residues" evidence="5">
    <location>
        <begin position="200"/>
        <end position="211"/>
    </location>
</feature>
<protein>
    <recommendedName>
        <fullName evidence="6">HotDog ACOT-type domain-containing protein</fullName>
    </recommendedName>
</protein>
<dbReference type="AlphaFoldDB" id="A0A7S3VN89"/>
<proteinExistence type="inferred from homology"/>
<evidence type="ECO:0000259" key="6">
    <source>
        <dbReference type="PROSITE" id="PS51770"/>
    </source>
</evidence>
<dbReference type="Gene3D" id="3.10.129.10">
    <property type="entry name" value="Hotdog Thioesterase"/>
    <property type="match status" value="2"/>
</dbReference>
<evidence type="ECO:0000256" key="5">
    <source>
        <dbReference type="SAM" id="MobiDB-lite"/>
    </source>
</evidence>